<sequence length="81" mass="9141">MTFSMKDEEFFERYIAQAVKPGEGDSAKAVVAKLFTAVNTEDMSKKDAADEFIPEILSYVREDAVNDTKIELEKLLGTFEQ</sequence>
<evidence type="ECO:0008006" key="3">
    <source>
        <dbReference type="Google" id="ProtNLM"/>
    </source>
</evidence>
<accession>A0A1L8RGH8</accession>
<dbReference type="STRING" id="214095.RU97_GL001441"/>
<organism evidence="1 2">
    <name type="scientific">Enterococcus canis</name>
    <dbReference type="NCBI Taxonomy" id="214095"/>
    <lineage>
        <taxon>Bacteria</taxon>
        <taxon>Bacillati</taxon>
        <taxon>Bacillota</taxon>
        <taxon>Bacilli</taxon>
        <taxon>Lactobacillales</taxon>
        <taxon>Enterococcaceae</taxon>
        <taxon>Enterococcus</taxon>
    </lineage>
</organism>
<keyword evidence="2" id="KW-1185">Reference proteome</keyword>
<name>A0A1L8RGH8_9ENTE</name>
<protein>
    <recommendedName>
        <fullName evidence="3">Phage protein</fullName>
    </recommendedName>
</protein>
<reference evidence="1 2" key="1">
    <citation type="submission" date="2014-12" db="EMBL/GenBank/DDBJ databases">
        <title>Draft genome sequences of 29 type strains of Enterococci.</title>
        <authorList>
            <person name="Zhong Z."/>
            <person name="Sun Z."/>
            <person name="Liu W."/>
            <person name="Zhang W."/>
            <person name="Zhang H."/>
        </authorList>
    </citation>
    <scope>NUCLEOTIDE SEQUENCE [LARGE SCALE GENOMIC DNA]</scope>
    <source>
        <strain evidence="1 2">DSM 17029</strain>
    </source>
</reference>
<evidence type="ECO:0000313" key="1">
    <source>
        <dbReference type="EMBL" id="OJG18823.1"/>
    </source>
</evidence>
<gene>
    <name evidence="1" type="ORF">RU97_GL001441</name>
</gene>
<dbReference type="RefSeq" id="WP_067394143.1">
    <property type="nucleotide sequence ID" value="NZ_JXKH01000003.1"/>
</dbReference>
<dbReference type="EMBL" id="JXKH01000003">
    <property type="protein sequence ID" value="OJG18823.1"/>
    <property type="molecule type" value="Genomic_DNA"/>
</dbReference>
<evidence type="ECO:0000313" key="2">
    <source>
        <dbReference type="Proteomes" id="UP000181884"/>
    </source>
</evidence>
<proteinExistence type="predicted"/>
<comment type="caution">
    <text evidence="1">The sequence shown here is derived from an EMBL/GenBank/DDBJ whole genome shotgun (WGS) entry which is preliminary data.</text>
</comment>
<dbReference type="Proteomes" id="UP000181884">
    <property type="component" value="Unassembled WGS sequence"/>
</dbReference>
<dbReference type="AlphaFoldDB" id="A0A1L8RGH8"/>